<organism evidence="1 2">
    <name type="scientific">Acer negundo</name>
    <name type="common">Box elder</name>
    <dbReference type="NCBI Taxonomy" id="4023"/>
    <lineage>
        <taxon>Eukaryota</taxon>
        <taxon>Viridiplantae</taxon>
        <taxon>Streptophyta</taxon>
        <taxon>Embryophyta</taxon>
        <taxon>Tracheophyta</taxon>
        <taxon>Spermatophyta</taxon>
        <taxon>Magnoliopsida</taxon>
        <taxon>eudicotyledons</taxon>
        <taxon>Gunneridae</taxon>
        <taxon>Pentapetalae</taxon>
        <taxon>rosids</taxon>
        <taxon>malvids</taxon>
        <taxon>Sapindales</taxon>
        <taxon>Sapindaceae</taxon>
        <taxon>Hippocastanoideae</taxon>
        <taxon>Acereae</taxon>
        <taxon>Acer</taxon>
    </lineage>
</organism>
<dbReference type="AlphaFoldDB" id="A0AAD5J566"/>
<keyword evidence="2" id="KW-1185">Reference proteome</keyword>
<proteinExistence type="predicted"/>
<reference evidence="1" key="2">
    <citation type="submission" date="2023-02" db="EMBL/GenBank/DDBJ databases">
        <authorList>
            <person name="Swenson N.G."/>
            <person name="Wegrzyn J.L."/>
            <person name="Mcevoy S.L."/>
        </authorList>
    </citation>
    <scope>NUCLEOTIDE SEQUENCE</scope>
    <source>
        <strain evidence="1">91603</strain>
        <tissue evidence="1">Leaf</tissue>
    </source>
</reference>
<name>A0AAD5J566_ACENE</name>
<protein>
    <submittedName>
        <fullName evidence="1">Uncharacterized protein</fullName>
    </submittedName>
</protein>
<evidence type="ECO:0000313" key="1">
    <source>
        <dbReference type="EMBL" id="KAI9185713.1"/>
    </source>
</evidence>
<comment type="caution">
    <text evidence="1">The sequence shown here is derived from an EMBL/GenBank/DDBJ whole genome shotgun (WGS) entry which is preliminary data.</text>
</comment>
<gene>
    <name evidence="1" type="ORF">LWI28_010002</name>
</gene>
<dbReference type="Proteomes" id="UP001064489">
    <property type="component" value="Chromosome 3"/>
</dbReference>
<accession>A0AAD5J566</accession>
<evidence type="ECO:0000313" key="2">
    <source>
        <dbReference type="Proteomes" id="UP001064489"/>
    </source>
</evidence>
<sequence length="147" mass="16969">MMKFSKEMITPSFNDNSNGIANHRLRQIFKLELSLSQSTGLELISIHNLLQWVVPGYSREQVVVFDPELRRILRRARRAILSKYQDPRNPTLSNEFSMWVPGLKGVGELWVLVVLGLDLELEDIYGVSRVFCGGLRFLKSFGFLQRK</sequence>
<reference evidence="1" key="1">
    <citation type="journal article" date="2022" name="Plant J.">
        <title>Strategies of tolerance reflected in two North American maple genomes.</title>
        <authorList>
            <person name="McEvoy S.L."/>
            <person name="Sezen U.U."/>
            <person name="Trouern-Trend A."/>
            <person name="McMahon S.M."/>
            <person name="Schaberg P.G."/>
            <person name="Yang J."/>
            <person name="Wegrzyn J.L."/>
            <person name="Swenson N.G."/>
        </authorList>
    </citation>
    <scope>NUCLEOTIDE SEQUENCE</scope>
    <source>
        <strain evidence="1">91603</strain>
    </source>
</reference>
<dbReference type="EMBL" id="JAJSOW010000100">
    <property type="protein sequence ID" value="KAI9185713.1"/>
    <property type="molecule type" value="Genomic_DNA"/>
</dbReference>